<evidence type="ECO:0000313" key="4">
    <source>
        <dbReference type="Proteomes" id="UP001150924"/>
    </source>
</evidence>
<dbReference type="Proteomes" id="UP001150924">
    <property type="component" value="Unassembled WGS sequence"/>
</dbReference>
<organism evidence="3 4">
    <name type="scientific">Nannocystis pusilla</name>
    <dbReference type="NCBI Taxonomy" id="889268"/>
    <lineage>
        <taxon>Bacteria</taxon>
        <taxon>Pseudomonadati</taxon>
        <taxon>Myxococcota</taxon>
        <taxon>Polyangia</taxon>
        <taxon>Nannocystales</taxon>
        <taxon>Nannocystaceae</taxon>
        <taxon>Nannocystis</taxon>
    </lineage>
</organism>
<keyword evidence="2" id="KW-1133">Transmembrane helix</keyword>
<gene>
    <name evidence="3" type="ORF">OV079_00725</name>
</gene>
<sequence>MLFSLASLRALEVGTVADAPAPLAVAKRPSSAPEPTDGSGLIDVRALGGVMQAERPQARAPRFSELTTAPLVIPPTPVRGRATSAPPPMPLYLMLGVVALGMMGLAGFLVTRPPTPAPVIIERHISQAPMVVASASAAEAEPEAEAEPAVPAATVAAALPAEPAEPAEPGPSKRPRKPVIKPATPGADKPAPIKVVTPAAPSGPANDSVECLLSPEKCKTKPATAPKVEPPPASVSADSLPEKLEPADIADGTRAAKAAALDRCRTHARGGEKVTIKLSIAGPDGKVLTAAPQDDAGNPTLANCAAGELMRSTFKKVSKAQIGAVATLKF</sequence>
<dbReference type="AlphaFoldDB" id="A0A9X3EHF5"/>
<keyword evidence="2" id="KW-0812">Transmembrane</keyword>
<feature type="transmembrane region" description="Helical" evidence="2">
    <location>
        <begin position="91"/>
        <end position="110"/>
    </location>
</feature>
<evidence type="ECO:0000313" key="3">
    <source>
        <dbReference type="EMBL" id="MCY1004112.1"/>
    </source>
</evidence>
<proteinExistence type="predicted"/>
<feature type="region of interest" description="Disordered" evidence="1">
    <location>
        <begin position="163"/>
        <end position="208"/>
    </location>
</feature>
<dbReference type="RefSeq" id="WP_267765644.1">
    <property type="nucleotide sequence ID" value="NZ_JAPNKE010000002.1"/>
</dbReference>
<evidence type="ECO:0000256" key="1">
    <source>
        <dbReference type="SAM" id="MobiDB-lite"/>
    </source>
</evidence>
<accession>A0A9X3EHF5</accession>
<name>A0A9X3EHF5_9BACT</name>
<evidence type="ECO:0000256" key="2">
    <source>
        <dbReference type="SAM" id="Phobius"/>
    </source>
</evidence>
<keyword evidence="2" id="KW-0472">Membrane</keyword>
<dbReference type="EMBL" id="JAPNKE010000002">
    <property type="protein sequence ID" value="MCY1004112.1"/>
    <property type="molecule type" value="Genomic_DNA"/>
</dbReference>
<protein>
    <submittedName>
        <fullName evidence="3">Uncharacterized protein</fullName>
    </submittedName>
</protein>
<keyword evidence="4" id="KW-1185">Reference proteome</keyword>
<reference evidence="3" key="1">
    <citation type="submission" date="2022-11" db="EMBL/GenBank/DDBJ databases">
        <title>Minimal conservation of predation-associated metabolite biosynthetic gene clusters underscores biosynthetic potential of Myxococcota including descriptions for ten novel species: Archangium lansinium sp. nov., Myxococcus landrumus sp. nov., Nannocystis bai.</title>
        <authorList>
            <person name="Ahearne A."/>
            <person name="Stevens C."/>
            <person name="Phillips K."/>
        </authorList>
    </citation>
    <scope>NUCLEOTIDE SEQUENCE</scope>
    <source>
        <strain evidence="3">Na p29</strain>
    </source>
</reference>
<comment type="caution">
    <text evidence="3">The sequence shown here is derived from an EMBL/GenBank/DDBJ whole genome shotgun (WGS) entry which is preliminary data.</text>
</comment>